<organism evidence="1 2">
    <name type="scientific">Elysia marginata</name>
    <dbReference type="NCBI Taxonomy" id="1093978"/>
    <lineage>
        <taxon>Eukaryota</taxon>
        <taxon>Metazoa</taxon>
        <taxon>Spiralia</taxon>
        <taxon>Lophotrochozoa</taxon>
        <taxon>Mollusca</taxon>
        <taxon>Gastropoda</taxon>
        <taxon>Heterobranchia</taxon>
        <taxon>Euthyneura</taxon>
        <taxon>Panpulmonata</taxon>
        <taxon>Sacoglossa</taxon>
        <taxon>Placobranchoidea</taxon>
        <taxon>Plakobranchidae</taxon>
        <taxon>Elysia</taxon>
    </lineage>
</organism>
<dbReference type="AlphaFoldDB" id="A0AAV4I5X2"/>
<dbReference type="EMBL" id="BMAT01013036">
    <property type="protein sequence ID" value="GFS04524.1"/>
    <property type="molecule type" value="Genomic_DNA"/>
</dbReference>
<accession>A0AAV4I5X2</accession>
<sequence>MPSSYRVVCPARPGYSTTGVSTQQGQTPGRVRARNNLSRLPISRVCSLSCSGLALTEFSSSSMLPRPQHHAHSAIYAA</sequence>
<name>A0AAV4I5X2_9GAST</name>
<evidence type="ECO:0000313" key="2">
    <source>
        <dbReference type="Proteomes" id="UP000762676"/>
    </source>
</evidence>
<dbReference type="Proteomes" id="UP000762676">
    <property type="component" value="Unassembled WGS sequence"/>
</dbReference>
<reference evidence="1 2" key="1">
    <citation type="journal article" date="2021" name="Elife">
        <title>Chloroplast acquisition without the gene transfer in kleptoplastic sea slugs, Plakobranchus ocellatus.</title>
        <authorList>
            <person name="Maeda T."/>
            <person name="Takahashi S."/>
            <person name="Yoshida T."/>
            <person name="Shimamura S."/>
            <person name="Takaki Y."/>
            <person name="Nagai Y."/>
            <person name="Toyoda A."/>
            <person name="Suzuki Y."/>
            <person name="Arimoto A."/>
            <person name="Ishii H."/>
            <person name="Satoh N."/>
            <person name="Nishiyama T."/>
            <person name="Hasebe M."/>
            <person name="Maruyama T."/>
            <person name="Minagawa J."/>
            <person name="Obokata J."/>
            <person name="Shigenobu S."/>
        </authorList>
    </citation>
    <scope>NUCLEOTIDE SEQUENCE [LARGE SCALE GENOMIC DNA]</scope>
</reference>
<comment type="caution">
    <text evidence="1">The sequence shown here is derived from an EMBL/GenBank/DDBJ whole genome shotgun (WGS) entry which is preliminary data.</text>
</comment>
<protein>
    <submittedName>
        <fullName evidence="1">Uncharacterized protein</fullName>
    </submittedName>
</protein>
<evidence type="ECO:0000313" key="1">
    <source>
        <dbReference type="EMBL" id="GFS04524.1"/>
    </source>
</evidence>
<gene>
    <name evidence="1" type="ORF">ElyMa_006496700</name>
</gene>
<keyword evidence="2" id="KW-1185">Reference proteome</keyword>
<proteinExistence type="predicted"/>